<feature type="region of interest" description="Disordered" evidence="1">
    <location>
        <begin position="70"/>
        <end position="96"/>
    </location>
</feature>
<dbReference type="InParanoid" id="A0A6J2YHN1"/>
<dbReference type="AlphaFoldDB" id="A0A6J2YHN1"/>
<protein>
    <submittedName>
        <fullName evidence="4">Uncharacterized protein LOC115887597</fullName>
    </submittedName>
</protein>
<dbReference type="PANTHER" id="PTHR47331">
    <property type="entry name" value="PHD-TYPE DOMAIN-CONTAINING PROTEIN"/>
    <property type="match status" value="1"/>
</dbReference>
<dbReference type="InterPro" id="IPR043502">
    <property type="entry name" value="DNA/RNA_pol_sf"/>
</dbReference>
<reference evidence="4" key="1">
    <citation type="submission" date="2025-08" db="UniProtKB">
        <authorList>
            <consortium name="RefSeq"/>
        </authorList>
    </citation>
    <scope>IDENTIFICATION</scope>
    <source>
        <tissue evidence="4">Gonads</tissue>
    </source>
</reference>
<dbReference type="SUPFAM" id="SSF56672">
    <property type="entry name" value="DNA/RNA polymerases"/>
    <property type="match status" value="1"/>
</dbReference>
<evidence type="ECO:0000256" key="1">
    <source>
        <dbReference type="SAM" id="MobiDB-lite"/>
    </source>
</evidence>
<evidence type="ECO:0000256" key="2">
    <source>
        <dbReference type="SAM" id="Phobius"/>
    </source>
</evidence>
<dbReference type="GO" id="GO:0071897">
    <property type="term" value="P:DNA biosynthetic process"/>
    <property type="evidence" value="ECO:0007669"/>
    <property type="project" value="UniProtKB-ARBA"/>
</dbReference>
<dbReference type="PANTHER" id="PTHR47331:SF5">
    <property type="entry name" value="RIBONUCLEASE H"/>
    <property type="match status" value="1"/>
</dbReference>
<evidence type="ECO:0000313" key="3">
    <source>
        <dbReference type="Proteomes" id="UP000504635"/>
    </source>
</evidence>
<keyword evidence="2" id="KW-1133">Transmembrane helix</keyword>
<keyword evidence="2" id="KW-0472">Membrane</keyword>
<dbReference type="KEGG" id="soy:115887597"/>
<proteinExistence type="predicted"/>
<dbReference type="RefSeq" id="XP_030762927.1">
    <property type="nucleotide sequence ID" value="XM_030907067.1"/>
</dbReference>
<keyword evidence="3" id="KW-1185">Reference proteome</keyword>
<feature type="compositionally biased region" description="Polar residues" evidence="1">
    <location>
        <begin position="87"/>
        <end position="96"/>
    </location>
</feature>
<name>A0A6J2YHN1_SITOR</name>
<dbReference type="Pfam" id="PF05380">
    <property type="entry name" value="Peptidase_A17"/>
    <property type="match status" value="1"/>
</dbReference>
<organism evidence="3 4">
    <name type="scientific">Sitophilus oryzae</name>
    <name type="common">Rice weevil</name>
    <name type="synonym">Curculio oryzae</name>
    <dbReference type="NCBI Taxonomy" id="7048"/>
    <lineage>
        <taxon>Eukaryota</taxon>
        <taxon>Metazoa</taxon>
        <taxon>Ecdysozoa</taxon>
        <taxon>Arthropoda</taxon>
        <taxon>Hexapoda</taxon>
        <taxon>Insecta</taxon>
        <taxon>Pterygota</taxon>
        <taxon>Neoptera</taxon>
        <taxon>Endopterygota</taxon>
        <taxon>Coleoptera</taxon>
        <taxon>Polyphaga</taxon>
        <taxon>Cucujiformia</taxon>
        <taxon>Curculionidae</taxon>
        <taxon>Dryophthorinae</taxon>
        <taxon>Sitophilus</taxon>
    </lineage>
</organism>
<dbReference type="Proteomes" id="UP000504635">
    <property type="component" value="Unplaced"/>
</dbReference>
<dbReference type="OrthoDB" id="6773677at2759"/>
<keyword evidence="2" id="KW-0812">Transmembrane</keyword>
<accession>A0A6J2YHN1</accession>
<sequence length="821" mass="92932">MVSITLCCISNHLVPMLLVITILSLAPMLGTYYNPYSSAHANTQNISHSSAHANTQNISIPSAHANIHTNKNTRSEDSSIQPYEGTNFPNPNNHSQNLYCSNTNQDTFVLLSTAFIEVLDKNHKPIKCKAIPDNGSQSNFITRDLFQKLNLPFQTIKMFVSGISENCTNISKRTELKIKSIHGSFSLNIPALVINKITEKLPPFSLNASNLTLPANIQLADPEFFKPAEIDILLGASVFYDLLNASQIKLGKNNPVLQDTKLEWLVSGPINLLPSNPQHTNSLKCTDLNNDLQNSLQLFWNSQETTEQMPKTQYSLEDTECENHFKATTRRDSFGKFIVSLPLKTNVSKLGDSFQIALKRFYNLEQKLNKNPNLKQSYCDFISEYKTLGHMSEIVSNSIENPLSYPPYYLPHHCVEKSDSLTTRLRVVFDGSASSSSGISINDCLKIGSTVQNDFVLTGDIAKMYRQFMIEPNQRCLQRILWRDNLQENIIHFELNTVTYGMSSSAFLATRCLGQISSDIQDSHPVESQVIKYDTYVDNIITGASDEEALLNNLIEIIKLYGLDLRKFSSNSQFILSDLTEPSAQLKTLILDDSQSHKTLAISWNSKQDTFFYDSQIDLHPKYVTKRVILSRISQVFDPLGFLGPMVLQVKILLQKLWLLKIDWDDPVPTNILHIWKNVTYHLSQINYFEIPRQVTIKNFVLLEFHGFCDSSINAFGACIYVRSTDYFGNIAVNLLVSKSRVAPLKAVSLSRLELCGALLLSRLMKKVLKAFNFQPNKICYYPDSTVVLCWLSLEPRQLKSYVCNRVSEIQQLTDTNSWFI</sequence>
<dbReference type="GeneID" id="115887597"/>
<evidence type="ECO:0000313" key="4">
    <source>
        <dbReference type="RefSeq" id="XP_030762927.1"/>
    </source>
</evidence>
<dbReference type="InterPro" id="IPR008042">
    <property type="entry name" value="Retrotrans_Pao"/>
</dbReference>
<gene>
    <name evidence="4" type="primary">LOC115887597</name>
</gene>
<feature type="transmembrane region" description="Helical" evidence="2">
    <location>
        <begin position="12"/>
        <end position="33"/>
    </location>
</feature>